<dbReference type="Pfam" id="PF13377">
    <property type="entry name" value="Peripla_BP_3"/>
    <property type="match status" value="1"/>
</dbReference>
<keyword evidence="3" id="KW-0238">DNA-binding</keyword>
<dbReference type="Proteomes" id="UP000535276">
    <property type="component" value="Unassembled WGS sequence"/>
</dbReference>
<dbReference type="RefSeq" id="WP_179612907.1">
    <property type="nucleotide sequence ID" value="NZ_JACBZV010000009.1"/>
</dbReference>
<proteinExistence type="predicted"/>
<dbReference type="EMBL" id="JACBZV010000009">
    <property type="protein sequence ID" value="NYJ13939.1"/>
    <property type="molecule type" value="Genomic_DNA"/>
</dbReference>
<name>A0A7Z0J0P0_RHILE</name>
<evidence type="ECO:0000256" key="2">
    <source>
        <dbReference type="ARBA" id="ARBA00023015"/>
    </source>
</evidence>
<evidence type="ECO:0000256" key="1">
    <source>
        <dbReference type="ARBA" id="ARBA00022491"/>
    </source>
</evidence>
<dbReference type="InterPro" id="IPR010982">
    <property type="entry name" value="Lambda_DNA-bd_dom_sf"/>
</dbReference>
<dbReference type="SMART" id="SM00354">
    <property type="entry name" value="HTH_LACI"/>
    <property type="match status" value="1"/>
</dbReference>
<dbReference type="PANTHER" id="PTHR30146:SF148">
    <property type="entry name" value="HTH-TYPE TRANSCRIPTIONAL REPRESSOR PURR-RELATED"/>
    <property type="match status" value="1"/>
</dbReference>
<evidence type="ECO:0000256" key="4">
    <source>
        <dbReference type="ARBA" id="ARBA00023163"/>
    </source>
</evidence>
<reference evidence="6 7" key="1">
    <citation type="submission" date="2020-07" db="EMBL/GenBank/DDBJ databases">
        <title>Genomic Encyclopedia of Type Strains, Phase IV (KMG-V): Genome sequencing to study the core and pangenomes of soil and plant-associated prokaryotes.</title>
        <authorList>
            <person name="Whitman W."/>
        </authorList>
    </citation>
    <scope>NUCLEOTIDE SEQUENCE [LARGE SCALE GENOMIC DNA]</scope>
    <source>
        <strain evidence="6 7">SEMIA 4052</strain>
    </source>
</reference>
<protein>
    <submittedName>
        <fullName evidence="6">LacI family transcriptional regulator</fullName>
    </submittedName>
</protein>
<dbReference type="GO" id="GO:0003700">
    <property type="term" value="F:DNA-binding transcription factor activity"/>
    <property type="evidence" value="ECO:0007669"/>
    <property type="project" value="TreeGrafter"/>
</dbReference>
<comment type="caution">
    <text evidence="6">The sequence shown here is derived from an EMBL/GenBank/DDBJ whole genome shotgun (WGS) entry which is preliminary data.</text>
</comment>
<sequence length="349" mass="38613">MVSIVSVAKAAGVSNKTVSRVINGEPYVTEETRERVEKAIRDLGYVPNMAARLIRSNRSNTFGIITDYVSTTPYSVDIVRGIQDWANANGKTILIANTGGSSEREVEIWKMFQSHRIDGVLYVTMYRRIVDPETGDVSIPTVMINCRPQTRELLPSIEPDDYQGARDLTRYLLERGHRRIGYIRLNPILLGAELRLDAFRRTTSEFGLTESDLSISLGMDGPVGAENNYVFAAATEMLKQDDRPTAIMSGNDEMAIQIYIAAMALGLRIPQDVSIVGFDDFRTVTMALKPELTTAALPYYDLGRDGAKWLNDLIGGEKIYPGSRVISCKLVERSSAAFGPRQASRSSTA</sequence>
<dbReference type="PROSITE" id="PS50932">
    <property type="entry name" value="HTH_LACI_2"/>
    <property type="match status" value="1"/>
</dbReference>
<keyword evidence="2" id="KW-0805">Transcription regulation</keyword>
<evidence type="ECO:0000256" key="3">
    <source>
        <dbReference type="ARBA" id="ARBA00023125"/>
    </source>
</evidence>
<keyword evidence="1" id="KW-0678">Repressor</keyword>
<accession>A0A7Z0J0P0</accession>
<dbReference type="PANTHER" id="PTHR30146">
    <property type="entry name" value="LACI-RELATED TRANSCRIPTIONAL REPRESSOR"/>
    <property type="match status" value="1"/>
</dbReference>
<dbReference type="InterPro" id="IPR046335">
    <property type="entry name" value="LacI/GalR-like_sensor"/>
</dbReference>
<organism evidence="6 7">
    <name type="scientific">Rhizobium leguminosarum</name>
    <dbReference type="NCBI Taxonomy" id="384"/>
    <lineage>
        <taxon>Bacteria</taxon>
        <taxon>Pseudomonadati</taxon>
        <taxon>Pseudomonadota</taxon>
        <taxon>Alphaproteobacteria</taxon>
        <taxon>Hyphomicrobiales</taxon>
        <taxon>Rhizobiaceae</taxon>
        <taxon>Rhizobium/Agrobacterium group</taxon>
        <taxon>Rhizobium</taxon>
    </lineage>
</organism>
<dbReference type="InterPro" id="IPR000843">
    <property type="entry name" value="HTH_LacI"/>
</dbReference>
<dbReference type="SUPFAM" id="SSF47413">
    <property type="entry name" value="lambda repressor-like DNA-binding domains"/>
    <property type="match status" value="1"/>
</dbReference>
<dbReference type="Pfam" id="PF00356">
    <property type="entry name" value="LacI"/>
    <property type="match status" value="1"/>
</dbReference>
<gene>
    <name evidence="6" type="ORF">GGI64_005026</name>
</gene>
<keyword evidence="4" id="KW-0804">Transcription</keyword>
<dbReference type="GO" id="GO:0000976">
    <property type="term" value="F:transcription cis-regulatory region binding"/>
    <property type="evidence" value="ECO:0007669"/>
    <property type="project" value="TreeGrafter"/>
</dbReference>
<evidence type="ECO:0000313" key="6">
    <source>
        <dbReference type="EMBL" id="NYJ13939.1"/>
    </source>
</evidence>
<dbReference type="CDD" id="cd06288">
    <property type="entry name" value="PBP1_sucrose_transcription_regulator"/>
    <property type="match status" value="1"/>
</dbReference>
<feature type="domain" description="HTH lacI-type" evidence="5">
    <location>
        <begin position="2"/>
        <end position="56"/>
    </location>
</feature>
<dbReference type="Gene3D" id="1.10.260.40">
    <property type="entry name" value="lambda repressor-like DNA-binding domains"/>
    <property type="match status" value="1"/>
</dbReference>
<evidence type="ECO:0000259" key="5">
    <source>
        <dbReference type="PROSITE" id="PS50932"/>
    </source>
</evidence>
<dbReference type="Gene3D" id="3.40.50.2300">
    <property type="match status" value="2"/>
</dbReference>
<dbReference type="SUPFAM" id="SSF53822">
    <property type="entry name" value="Periplasmic binding protein-like I"/>
    <property type="match status" value="1"/>
</dbReference>
<dbReference type="InterPro" id="IPR028082">
    <property type="entry name" value="Peripla_BP_I"/>
</dbReference>
<evidence type="ECO:0000313" key="7">
    <source>
        <dbReference type="Proteomes" id="UP000535276"/>
    </source>
</evidence>
<dbReference type="CDD" id="cd01392">
    <property type="entry name" value="HTH_LacI"/>
    <property type="match status" value="1"/>
</dbReference>
<dbReference type="AlphaFoldDB" id="A0A7Z0J0P0"/>